<dbReference type="OrthoDB" id="72819at2759"/>
<dbReference type="InParanoid" id="A0A2G5DFV1"/>
<dbReference type="Proteomes" id="UP000230069">
    <property type="component" value="Unassembled WGS sequence"/>
</dbReference>
<feature type="compositionally biased region" description="Basic and acidic residues" evidence="1">
    <location>
        <begin position="201"/>
        <end position="218"/>
    </location>
</feature>
<dbReference type="SUPFAM" id="SSF54236">
    <property type="entry name" value="Ubiquitin-like"/>
    <property type="match status" value="1"/>
</dbReference>
<dbReference type="Gene3D" id="3.10.20.90">
    <property type="entry name" value="Phosphatidylinositol 3-kinase Catalytic Subunit, Chain A, domain 1"/>
    <property type="match status" value="1"/>
</dbReference>
<dbReference type="EMBL" id="KZ305037">
    <property type="protein sequence ID" value="PIA42385.1"/>
    <property type="molecule type" value="Genomic_DNA"/>
</dbReference>
<name>A0A2G5DFV1_AQUCA</name>
<dbReference type="PANTHER" id="PTHR14942">
    <property type="entry name" value="U11/U12 SMALL NUCLEAR RIBONUCLEOPROTEIN 25 KDA PROTEIN"/>
    <property type="match status" value="1"/>
</dbReference>
<evidence type="ECO:0000256" key="1">
    <source>
        <dbReference type="SAM" id="MobiDB-lite"/>
    </source>
</evidence>
<dbReference type="InterPro" id="IPR039690">
    <property type="entry name" value="SNRNP25"/>
</dbReference>
<sequence>MVTMPVGISGGGGGGGDDEDDDSPRSNSFERRRSCSNPFSPFSDGLPRLSFSYHKLPPPQIKLSVVKLDGSTFDVQVAGNVTIRELKQAVEDVFTQSPKEGGGAISWSHVWGHFCLCYEGQKLTNDKDYVRSIGIKDGDQLQFIRHLSINYNFIKAKRDNDTYKEQPLPSAGSSFSEQEESGDAYVDGESSDSDHDDVDSNSDRHEDSNDDQHGEDSKYYNHERDEDFIGHSEFKLAHFLKGWLSYSTLWFVGRTKSENRIRSSRFSGQFLKLGSKMTLTRL</sequence>
<accession>A0A2G5DFV1</accession>
<dbReference type="PANTHER" id="PTHR14942:SF9">
    <property type="entry name" value="OS02G0188500 PROTEIN"/>
    <property type="match status" value="1"/>
</dbReference>
<dbReference type="STRING" id="218851.A0A2G5DFV1"/>
<dbReference type="GO" id="GO:0000398">
    <property type="term" value="P:mRNA splicing, via spliceosome"/>
    <property type="evidence" value="ECO:0007669"/>
    <property type="project" value="InterPro"/>
</dbReference>
<keyword evidence="4" id="KW-1185">Reference proteome</keyword>
<dbReference type="Pfam" id="PF18036">
    <property type="entry name" value="Ubiquitin_4"/>
    <property type="match status" value="1"/>
</dbReference>
<dbReference type="FunCoup" id="A0A2G5DFV1">
    <property type="interactions" value="406"/>
</dbReference>
<feature type="region of interest" description="Disordered" evidence="1">
    <location>
        <begin position="1"/>
        <end position="39"/>
    </location>
</feature>
<feature type="domain" description="SNRNP25 ubiquitin-like" evidence="2">
    <location>
        <begin position="61"/>
        <end position="147"/>
    </location>
</feature>
<protein>
    <recommendedName>
        <fullName evidence="2">SNRNP25 ubiquitin-like domain-containing protein</fullName>
    </recommendedName>
</protein>
<dbReference type="InterPro" id="IPR029071">
    <property type="entry name" value="Ubiquitin-like_domsf"/>
</dbReference>
<feature type="compositionally biased region" description="Acidic residues" evidence="1">
    <location>
        <begin position="189"/>
        <end position="200"/>
    </location>
</feature>
<dbReference type="InterPro" id="IPR040610">
    <property type="entry name" value="SNRNP25_ubiquitin"/>
</dbReference>
<proteinExistence type="predicted"/>
<reference evidence="3 4" key="1">
    <citation type="submission" date="2017-09" db="EMBL/GenBank/DDBJ databases">
        <title>WGS assembly of Aquilegia coerulea Goldsmith.</title>
        <authorList>
            <person name="Hodges S."/>
            <person name="Kramer E."/>
            <person name="Nordborg M."/>
            <person name="Tomkins J."/>
            <person name="Borevitz J."/>
            <person name="Derieg N."/>
            <person name="Yan J."/>
            <person name="Mihaltcheva S."/>
            <person name="Hayes R.D."/>
            <person name="Rokhsar D."/>
        </authorList>
    </citation>
    <scope>NUCLEOTIDE SEQUENCE [LARGE SCALE GENOMIC DNA]</scope>
    <source>
        <strain evidence="4">cv. Goldsmith</strain>
    </source>
</reference>
<dbReference type="AlphaFoldDB" id="A0A2G5DFV1"/>
<feature type="region of interest" description="Disordered" evidence="1">
    <location>
        <begin position="163"/>
        <end position="218"/>
    </location>
</feature>
<organism evidence="3 4">
    <name type="scientific">Aquilegia coerulea</name>
    <name type="common">Rocky mountain columbine</name>
    <dbReference type="NCBI Taxonomy" id="218851"/>
    <lineage>
        <taxon>Eukaryota</taxon>
        <taxon>Viridiplantae</taxon>
        <taxon>Streptophyta</taxon>
        <taxon>Embryophyta</taxon>
        <taxon>Tracheophyta</taxon>
        <taxon>Spermatophyta</taxon>
        <taxon>Magnoliopsida</taxon>
        <taxon>Ranunculales</taxon>
        <taxon>Ranunculaceae</taxon>
        <taxon>Thalictroideae</taxon>
        <taxon>Aquilegia</taxon>
    </lineage>
</organism>
<gene>
    <name evidence="3" type="ORF">AQUCO_02000083v1</name>
</gene>
<evidence type="ECO:0000259" key="2">
    <source>
        <dbReference type="Pfam" id="PF18036"/>
    </source>
</evidence>
<dbReference type="CDD" id="cd17058">
    <property type="entry name" value="Ubl_SNRNP25"/>
    <property type="match status" value="1"/>
</dbReference>
<evidence type="ECO:0000313" key="3">
    <source>
        <dbReference type="EMBL" id="PIA42385.1"/>
    </source>
</evidence>
<evidence type="ECO:0000313" key="4">
    <source>
        <dbReference type="Proteomes" id="UP000230069"/>
    </source>
</evidence>